<organism evidence="2 3">
    <name type="scientific">Iris pallida</name>
    <name type="common">Sweet iris</name>
    <dbReference type="NCBI Taxonomy" id="29817"/>
    <lineage>
        <taxon>Eukaryota</taxon>
        <taxon>Viridiplantae</taxon>
        <taxon>Streptophyta</taxon>
        <taxon>Embryophyta</taxon>
        <taxon>Tracheophyta</taxon>
        <taxon>Spermatophyta</taxon>
        <taxon>Magnoliopsida</taxon>
        <taxon>Liliopsida</taxon>
        <taxon>Asparagales</taxon>
        <taxon>Iridaceae</taxon>
        <taxon>Iridoideae</taxon>
        <taxon>Irideae</taxon>
        <taxon>Iris</taxon>
    </lineage>
</organism>
<dbReference type="EMBL" id="JANAVB010006389">
    <property type="protein sequence ID" value="KAJ6845316.1"/>
    <property type="molecule type" value="Genomic_DNA"/>
</dbReference>
<evidence type="ECO:0000313" key="3">
    <source>
        <dbReference type="Proteomes" id="UP001140949"/>
    </source>
</evidence>
<protein>
    <submittedName>
        <fullName evidence="2">Protein BZR1-like protein 1-like</fullName>
    </submittedName>
</protein>
<accession>A0AAX6HW85</accession>
<feature type="signal peptide" evidence="1">
    <location>
        <begin position="1"/>
        <end position="20"/>
    </location>
</feature>
<keyword evidence="1" id="KW-0732">Signal</keyword>
<sequence>MSSATLCSMLQPLPALLVEAASSTQRPYQNAMIRCLHCGFWTMGQLPDDSSSFTHLQSHQPGRLKATGCCGSWRRDVGEGARRCRV</sequence>
<dbReference type="Proteomes" id="UP001140949">
    <property type="component" value="Unassembled WGS sequence"/>
</dbReference>
<reference evidence="2" key="2">
    <citation type="submission" date="2023-04" db="EMBL/GenBank/DDBJ databases">
        <authorList>
            <person name="Bruccoleri R.E."/>
            <person name="Oakeley E.J."/>
            <person name="Faust A.-M."/>
            <person name="Dessus-Babus S."/>
            <person name="Altorfer M."/>
            <person name="Burckhardt D."/>
            <person name="Oertli M."/>
            <person name="Naumann U."/>
            <person name="Petersen F."/>
            <person name="Wong J."/>
        </authorList>
    </citation>
    <scope>NUCLEOTIDE SEQUENCE</scope>
    <source>
        <strain evidence="2">GSM-AAB239-AS_SAM_17_03QT</strain>
        <tissue evidence="2">Leaf</tissue>
    </source>
</reference>
<keyword evidence="3" id="KW-1185">Reference proteome</keyword>
<evidence type="ECO:0000256" key="1">
    <source>
        <dbReference type="SAM" id="SignalP"/>
    </source>
</evidence>
<evidence type="ECO:0000313" key="2">
    <source>
        <dbReference type="EMBL" id="KAJ6845316.1"/>
    </source>
</evidence>
<reference evidence="2" key="1">
    <citation type="journal article" date="2023" name="GigaByte">
        <title>Genome assembly of the bearded iris, Iris pallida Lam.</title>
        <authorList>
            <person name="Bruccoleri R.E."/>
            <person name="Oakeley E.J."/>
            <person name="Faust A.M.E."/>
            <person name="Altorfer M."/>
            <person name="Dessus-Babus S."/>
            <person name="Burckhardt D."/>
            <person name="Oertli M."/>
            <person name="Naumann U."/>
            <person name="Petersen F."/>
            <person name="Wong J."/>
        </authorList>
    </citation>
    <scope>NUCLEOTIDE SEQUENCE</scope>
    <source>
        <strain evidence="2">GSM-AAB239-AS_SAM_17_03QT</strain>
    </source>
</reference>
<feature type="chain" id="PRO_5044016613" evidence="1">
    <location>
        <begin position="21"/>
        <end position="86"/>
    </location>
</feature>
<name>A0AAX6HW85_IRIPA</name>
<gene>
    <name evidence="2" type="ORF">M6B38_289745</name>
</gene>
<dbReference type="AlphaFoldDB" id="A0AAX6HW85"/>
<comment type="caution">
    <text evidence="2">The sequence shown here is derived from an EMBL/GenBank/DDBJ whole genome shotgun (WGS) entry which is preliminary data.</text>
</comment>
<proteinExistence type="predicted"/>